<evidence type="ECO:0000256" key="5">
    <source>
        <dbReference type="PIRNR" id="PIRNR000915"/>
    </source>
</evidence>
<keyword evidence="8" id="KW-0479">Metal-binding</keyword>
<evidence type="ECO:0000256" key="6">
    <source>
        <dbReference type="PIRSR" id="PIRSR000915-1"/>
    </source>
</evidence>
<dbReference type="EMBL" id="CH981524">
    <property type="protein sequence ID" value="EDK42392.1"/>
    <property type="molecule type" value="Genomic_DNA"/>
</dbReference>
<dbReference type="InParanoid" id="A5DT84"/>
<dbReference type="FunFam" id="3.40.50.1000:FF:000039">
    <property type="entry name" value="Phosphoglycolate phosphatase"/>
    <property type="match status" value="1"/>
</dbReference>
<name>A5DT84_LODEL</name>
<dbReference type="GeneID" id="5234965"/>
<proteinExistence type="predicted"/>
<evidence type="ECO:0000313" key="9">
    <source>
        <dbReference type="EMBL" id="EDK42392.1"/>
    </source>
</evidence>
<evidence type="ECO:0000256" key="3">
    <source>
        <dbReference type="ARBA" id="ARBA00066659"/>
    </source>
</evidence>
<evidence type="ECO:0000256" key="1">
    <source>
        <dbReference type="ARBA" id="ARBA00022801"/>
    </source>
</evidence>
<dbReference type="GO" id="GO:0004035">
    <property type="term" value="F:alkaline phosphatase activity"/>
    <property type="evidence" value="ECO:0007669"/>
    <property type="project" value="TreeGrafter"/>
</dbReference>
<feature type="active site" description="Nucleophile" evidence="6">
    <location>
        <position position="25"/>
    </location>
</feature>
<dbReference type="KEGG" id="lel:PVL30_000554"/>
<evidence type="ECO:0000256" key="7">
    <source>
        <dbReference type="PIRSR" id="PIRSR000915-2"/>
    </source>
</evidence>
<dbReference type="InterPro" id="IPR023214">
    <property type="entry name" value="HAD_sf"/>
</dbReference>
<dbReference type="Gene3D" id="3.40.50.1000">
    <property type="entry name" value="HAD superfamily/HAD-like"/>
    <property type="match status" value="2"/>
</dbReference>
<accession>A5DT84</accession>
<dbReference type="GO" id="GO:0008967">
    <property type="term" value="F:phosphoglycolate phosphatase activity"/>
    <property type="evidence" value="ECO:0007669"/>
    <property type="project" value="TreeGrafter"/>
</dbReference>
<dbReference type="AlphaFoldDB" id="A5DT84"/>
<dbReference type="Proteomes" id="UP000001996">
    <property type="component" value="Unassembled WGS sequence"/>
</dbReference>
<gene>
    <name evidence="9" type="ORF">LELG_00570</name>
</gene>
<dbReference type="PANTHER" id="PTHR19288">
    <property type="entry name" value="4-NITROPHENYLPHOSPHATASE-RELATED"/>
    <property type="match status" value="1"/>
</dbReference>
<keyword evidence="1 5" id="KW-0378">Hydrolase</keyword>
<evidence type="ECO:0000256" key="4">
    <source>
        <dbReference type="ARBA" id="ARBA00069197"/>
    </source>
</evidence>
<feature type="binding site" evidence="8">
    <location>
        <position position="25"/>
    </location>
    <ligand>
        <name>Mg(2+)</name>
        <dbReference type="ChEBI" id="CHEBI:18420"/>
    </ligand>
</feature>
<evidence type="ECO:0000256" key="8">
    <source>
        <dbReference type="PIRSR" id="PIRSR000915-3"/>
    </source>
</evidence>
<evidence type="ECO:0000256" key="2">
    <source>
        <dbReference type="ARBA" id="ARBA00050247"/>
    </source>
</evidence>
<dbReference type="OMA" id="AGLDFHI"/>
<feature type="binding site" evidence="7">
    <location>
        <position position="228"/>
    </location>
    <ligand>
        <name>substrate</name>
    </ligand>
</feature>
<dbReference type="PIRSF" id="PIRSF000915">
    <property type="entry name" value="PGP-type_phosphatase"/>
    <property type="match status" value="1"/>
</dbReference>
<dbReference type="HOGENOM" id="CLU_043473_0_0_1"/>
<dbReference type="eggNOG" id="KOG2882">
    <property type="taxonomic scope" value="Eukaryota"/>
</dbReference>
<dbReference type="EC" id="3.1.3.41" evidence="3 5"/>
<dbReference type="FunCoup" id="A5DT84">
    <property type="interactions" value="537"/>
</dbReference>
<dbReference type="OrthoDB" id="413953at2759"/>
<dbReference type="InterPro" id="IPR036412">
    <property type="entry name" value="HAD-like_sf"/>
</dbReference>
<dbReference type="NCBIfam" id="TIGR01460">
    <property type="entry name" value="HAD-SF-IIA"/>
    <property type="match status" value="1"/>
</dbReference>
<keyword evidence="10" id="KW-1185">Reference proteome</keyword>
<comment type="catalytic activity">
    <reaction evidence="2 5">
        <text>4-nitrophenyl phosphate + H2O = 4-nitrophenol + phosphate + H(+)</text>
        <dbReference type="Rhea" id="RHEA:21664"/>
        <dbReference type="ChEBI" id="CHEBI:15377"/>
        <dbReference type="ChEBI" id="CHEBI:15378"/>
        <dbReference type="ChEBI" id="CHEBI:43474"/>
        <dbReference type="ChEBI" id="CHEBI:57917"/>
        <dbReference type="ChEBI" id="CHEBI:61146"/>
        <dbReference type="EC" id="3.1.3.41"/>
    </reaction>
</comment>
<feature type="binding site" evidence="8">
    <location>
        <position position="27"/>
    </location>
    <ligand>
        <name>Mg(2+)</name>
        <dbReference type="ChEBI" id="CHEBI:18420"/>
    </ligand>
</feature>
<feature type="binding site" evidence="8">
    <location>
        <position position="256"/>
    </location>
    <ligand>
        <name>Mg(2+)</name>
        <dbReference type="ChEBI" id="CHEBI:18420"/>
    </ligand>
</feature>
<dbReference type="NCBIfam" id="TIGR01452">
    <property type="entry name" value="PGP_euk"/>
    <property type="match status" value="1"/>
</dbReference>
<evidence type="ECO:0000313" key="10">
    <source>
        <dbReference type="Proteomes" id="UP000001996"/>
    </source>
</evidence>
<dbReference type="InterPro" id="IPR006357">
    <property type="entry name" value="HAD-SF_hydro_IIA"/>
</dbReference>
<dbReference type="Pfam" id="PF13344">
    <property type="entry name" value="Hydrolase_6"/>
    <property type="match status" value="1"/>
</dbReference>
<dbReference type="InterPro" id="IPR006349">
    <property type="entry name" value="PGP_euk"/>
</dbReference>
<comment type="cofactor">
    <cofactor evidence="8">
        <name>Mg(2+)</name>
        <dbReference type="ChEBI" id="CHEBI:18420"/>
    </cofactor>
    <text evidence="8">Divalent metal ions. Mg(2+) is the most effective.</text>
</comment>
<dbReference type="Pfam" id="PF13242">
    <property type="entry name" value="Hydrolase_like"/>
    <property type="match status" value="1"/>
</dbReference>
<protein>
    <recommendedName>
        <fullName evidence="4 5">4-nitrophenylphosphatase</fullName>
        <shortName evidence="5">PNPPase</shortName>
        <ecNumber evidence="3 5">3.1.3.41</ecNumber>
    </recommendedName>
</protein>
<sequence length="309" mass="34389">MSVKITDRKQALDLIVDKYDYFLFDCDGVIWLGDHLLPSVSETLEYLRSKNKTIIFVTNNSTKSREDYLKKFEKMGIKNVNKLELFGSAYATAIYIDKILKLPKDKHVWVLGEEGIETELKEVGYKTLGGTDAKLEEDGINFNPNNPILDNLDSQVGAVVCGLTFKINYLKLSMTMQYLLKDNKTLPFIATNIDSTFPMKGKLLIGAGSVIESVAYASGRQPDAICGKPNQSMMDAVKAQLPGLKENPKRGLMVGDRLNTDMKFGRDGGLDTLLVLTGIETEDNVKSLKAGEAPTYYADKLGDLYEFTH</sequence>
<dbReference type="SUPFAM" id="SSF56784">
    <property type="entry name" value="HAD-like"/>
    <property type="match status" value="1"/>
</dbReference>
<dbReference type="GO" id="GO:0046872">
    <property type="term" value="F:metal ion binding"/>
    <property type="evidence" value="ECO:0007669"/>
    <property type="project" value="UniProtKB-KW"/>
</dbReference>
<organism evidence="9 10">
    <name type="scientific">Lodderomyces elongisporus (strain ATCC 11503 / CBS 2605 / JCM 1781 / NBRC 1676 / NRRL YB-4239)</name>
    <name type="common">Yeast</name>
    <name type="synonym">Saccharomyces elongisporus</name>
    <dbReference type="NCBI Taxonomy" id="379508"/>
    <lineage>
        <taxon>Eukaryota</taxon>
        <taxon>Fungi</taxon>
        <taxon>Dikarya</taxon>
        <taxon>Ascomycota</taxon>
        <taxon>Saccharomycotina</taxon>
        <taxon>Pichiomycetes</taxon>
        <taxon>Debaryomycetaceae</taxon>
        <taxon>Candida/Lodderomyces clade</taxon>
        <taxon>Lodderomyces</taxon>
    </lineage>
</organism>
<dbReference type="VEuPathDB" id="FungiDB:LELG_00570"/>
<dbReference type="PANTHER" id="PTHR19288:SF46">
    <property type="entry name" value="HALOACID DEHALOGENASE-LIKE HYDROLASE DOMAIN-CONTAINING PROTEIN 2"/>
    <property type="match status" value="1"/>
</dbReference>
<reference evidence="9 10" key="1">
    <citation type="journal article" date="2009" name="Nature">
        <title>Evolution of pathogenicity and sexual reproduction in eight Candida genomes.</title>
        <authorList>
            <person name="Butler G."/>
            <person name="Rasmussen M.D."/>
            <person name="Lin M.F."/>
            <person name="Santos M.A."/>
            <person name="Sakthikumar S."/>
            <person name="Munro C.A."/>
            <person name="Rheinbay E."/>
            <person name="Grabherr M."/>
            <person name="Forche A."/>
            <person name="Reedy J.L."/>
            <person name="Agrafioti I."/>
            <person name="Arnaud M.B."/>
            <person name="Bates S."/>
            <person name="Brown A.J."/>
            <person name="Brunke S."/>
            <person name="Costanzo M.C."/>
            <person name="Fitzpatrick D.A."/>
            <person name="de Groot P.W."/>
            <person name="Harris D."/>
            <person name="Hoyer L.L."/>
            <person name="Hube B."/>
            <person name="Klis F.M."/>
            <person name="Kodira C."/>
            <person name="Lennard N."/>
            <person name="Logue M.E."/>
            <person name="Martin R."/>
            <person name="Neiman A.M."/>
            <person name="Nikolaou E."/>
            <person name="Quail M.A."/>
            <person name="Quinn J."/>
            <person name="Santos M.C."/>
            <person name="Schmitzberger F.F."/>
            <person name="Sherlock G."/>
            <person name="Shah P."/>
            <person name="Silverstein K.A."/>
            <person name="Skrzypek M.S."/>
            <person name="Soll D."/>
            <person name="Staggs R."/>
            <person name="Stansfield I."/>
            <person name="Stumpf M.P."/>
            <person name="Sudbery P.E."/>
            <person name="Srikantha T."/>
            <person name="Zeng Q."/>
            <person name="Berman J."/>
            <person name="Berriman M."/>
            <person name="Heitman J."/>
            <person name="Gow N.A."/>
            <person name="Lorenz M.C."/>
            <person name="Birren B.W."/>
            <person name="Kellis M."/>
            <person name="Cuomo C.A."/>
        </authorList>
    </citation>
    <scope>NUCLEOTIDE SEQUENCE [LARGE SCALE GENOMIC DNA]</scope>
    <source>
        <strain evidence="10">ATCC 11503 / BCRC 21390 / CBS 2605 / JCM 1781 / NBRC 1676 / NRRL YB-4239</strain>
    </source>
</reference>
<dbReference type="GO" id="GO:0005737">
    <property type="term" value="C:cytoplasm"/>
    <property type="evidence" value="ECO:0007669"/>
    <property type="project" value="TreeGrafter"/>
</dbReference>
<feature type="active site" description="Proton donor" evidence="6">
    <location>
        <position position="27"/>
    </location>
</feature>
<keyword evidence="8" id="KW-0460">Magnesium</keyword>